<organism evidence="1 2">
    <name type="scientific">Macrolepiota fuliginosa MF-IS2</name>
    <dbReference type="NCBI Taxonomy" id="1400762"/>
    <lineage>
        <taxon>Eukaryota</taxon>
        <taxon>Fungi</taxon>
        <taxon>Dikarya</taxon>
        <taxon>Basidiomycota</taxon>
        <taxon>Agaricomycotina</taxon>
        <taxon>Agaricomycetes</taxon>
        <taxon>Agaricomycetidae</taxon>
        <taxon>Agaricales</taxon>
        <taxon>Agaricineae</taxon>
        <taxon>Agaricaceae</taxon>
        <taxon>Macrolepiota</taxon>
    </lineage>
</organism>
<sequence length="211" mass="23801">MEAIREIREIDIERRLLPPHIQVKAEETDGTIQLEPMAKGEEGESRLFEGIQGGMSYPKSSHSATPIIWDRLPVFMFEVNEGSWFWIICCEGARWMDLELVSGCHETRSSQDHAVDTANVYGRGVISGVDCGVEENIAEELIVPLEETLADDYLVNDLGQARAFEQIENSGYRIRKGVRDKPLGQYDEFLEDSIEQREGGAGRQIRISLVT</sequence>
<accession>A0A9P6C8S5</accession>
<keyword evidence="2" id="KW-1185">Reference proteome</keyword>
<dbReference type="AlphaFoldDB" id="A0A9P6C8S5"/>
<comment type="caution">
    <text evidence="1">The sequence shown here is derived from an EMBL/GenBank/DDBJ whole genome shotgun (WGS) entry which is preliminary data.</text>
</comment>
<dbReference type="Proteomes" id="UP000807342">
    <property type="component" value="Unassembled WGS sequence"/>
</dbReference>
<gene>
    <name evidence="1" type="ORF">P691DRAFT_781704</name>
</gene>
<name>A0A9P6C8S5_9AGAR</name>
<proteinExistence type="predicted"/>
<evidence type="ECO:0000313" key="2">
    <source>
        <dbReference type="Proteomes" id="UP000807342"/>
    </source>
</evidence>
<protein>
    <submittedName>
        <fullName evidence="1">Uncharacterized protein</fullName>
    </submittedName>
</protein>
<dbReference type="EMBL" id="MU151063">
    <property type="protein sequence ID" value="KAF9453220.1"/>
    <property type="molecule type" value="Genomic_DNA"/>
</dbReference>
<reference evidence="1" key="1">
    <citation type="submission" date="2020-11" db="EMBL/GenBank/DDBJ databases">
        <authorList>
            <consortium name="DOE Joint Genome Institute"/>
            <person name="Ahrendt S."/>
            <person name="Riley R."/>
            <person name="Andreopoulos W."/>
            <person name="Labutti K."/>
            <person name="Pangilinan J."/>
            <person name="Ruiz-Duenas F.J."/>
            <person name="Barrasa J.M."/>
            <person name="Sanchez-Garcia M."/>
            <person name="Camarero S."/>
            <person name="Miyauchi S."/>
            <person name="Serrano A."/>
            <person name="Linde D."/>
            <person name="Babiker R."/>
            <person name="Drula E."/>
            <person name="Ayuso-Fernandez I."/>
            <person name="Pacheco R."/>
            <person name="Padilla G."/>
            <person name="Ferreira P."/>
            <person name="Barriuso J."/>
            <person name="Kellner H."/>
            <person name="Castanera R."/>
            <person name="Alfaro M."/>
            <person name="Ramirez L."/>
            <person name="Pisabarro A.G."/>
            <person name="Kuo A."/>
            <person name="Tritt A."/>
            <person name="Lipzen A."/>
            <person name="He G."/>
            <person name="Yan M."/>
            <person name="Ng V."/>
            <person name="Cullen D."/>
            <person name="Martin F."/>
            <person name="Rosso M.-N."/>
            <person name="Henrissat B."/>
            <person name="Hibbett D."/>
            <person name="Martinez A.T."/>
            <person name="Grigoriev I.V."/>
        </authorList>
    </citation>
    <scope>NUCLEOTIDE SEQUENCE</scope>
    <source>
        <strain evidence="1">MF-IS2</strain>
    </source>
</reference>
<evidence type="ECO:0000313" key="1">
    <source>
        <dbReference type="EMBL" id="KAF9453220.1"/>
    </source>
</evidence>